<name>K0X2A4_9BACT</name>
<keyword evidence="1" id="KW-0732">Signal</keyword>
<keyword evidence="3" id="KW-1185">Reference proteome</keyword>
<comment type="caution">
    <text evidence="2">The sequence shown here is derived from an EMBL/GenBank/DDBJ whole genome shotgun (WGS) entry which is preliminary data.</text>
</comment>
<evidence type="ECO:0000256" key="1">
    <source>
        <dbReference type="SAM" id="SignalP"/>
    </source>
</evidence>
<evidence type="ECO:0008006" key="4">
    <source>
        <dbReference type="Google" id="ProtNLM"/>
    </source>
</evidence>
<organism evidence="2 3">
    <name type="scientific">Barnesiella intestinihominis YIT 11860</name>
    <dbReference type="NCBI Taxonomy" id="742726"/>
    <lineage>
        <taxon>Bacteria</taxon>
        <taxon>Pseudomonadati</taxon>
        <taxon>Bacteroidota</taxon>
        <taxon>Bacteroidia</taxon>
        <taxon>Bacteroidales</taxon>
        <taxon>Barnesiellaceae</taxon>
        <taxon>Barnesiella</taxon>
    </lineage>
</organism>
<accession>K0X2A4</accession>
<gene>
    <name evidence="2" type="ORF">HMPREF9448_01137</name>
</gene>
<dbReference type="OrthoDB" id="1091380at2"/>
<dbReference type="InterPro" id="IPR019619">
    <property type="entry name" value="DUF2490"/>
</dbReference>
<dbReference type="eggNOG" id="ENOG50331DG">
    <property type="taxonomic scope" value="Bacteria"/>
</dbReference>
<dbReference type="STRING" id="742726.HMPREF9448_01137"/>
<sequence>MNCFHYKILSVFIISLSLFTFPTNAKEYSSEIGTLWNFTVSKQINRINLQIQQNVWTLGKYYERYMPIAVVSYTAVPKYLKLNALYYYMNQQTAPNIYKNRHRYQLGATFSYPVHRFSLSLNSRFESTYTIGTAKPSNKWRNKILLSYTIPDTRWTPFIHTDIFLFLNGKQSGELDRIWYDAGVEYRIDKKNSIECKVREEHLMSKTPQQLNTFISLGYKLKL</sequence>
<feature type="chain" id="PRO_5003840645" description="Outer membrane protein beta-barrel domain-containing protein" evidence="1">
    <location>
        <begin position="26"/>
        <end position="223"/>
    </location>
</feature>
<dbReference type="AlphaFoldDB" id="K0X2A4"/>
<dbReference type="GeneID" id="77848431"/>
<dbReference type="HOGENOM" id="CLU_107922_0_0_10"/>
<reference evidence="2 3" key="1">
    <citation type="submission" date="2012-08" db="EMBL/GenBank/DDBJ databases">
        <title>The Genome Sequence of Barnesiella intestinihominis YIT 11860.</title>
        <authorList>
            <consortium name="The Broad Institute Genome Sequencing Platform"/>
            <person name="Earl A."/>
            <person name="Ward D."/>
            <person name="Feldgarden M."/>
            <person name="Gevers D."/>
            <person name="Morotomi M."/>
            <person name="Walker B."/>
            <person name="Young S.K."/>
            <person name="Zeng Q."/>
            <person name="Gargeya S."/>
            <person name="Fitzgerald M."/>
            <person name="Haas B."/>
            <person name="Abouelleil A."/>
            <person name="Alvarado L."/>
            <person name="Arachchi H.M."/>
            <person name="Berlin A.M."/>
            <person name="Chapman S.B."/>
            <person name="Goldberg J."/>
            <person name="Griggs A."/>
            <person name="Gujja S."/>
            <person name="Hansen M."/>
            <person name="Howarth C."/>
            <person name="Imamovic A."/>
            <person name="Larimer J."/>
            <person name="McCowen C."/>
            <person name="Montmayeur A."/>
            <person name="Murphy C."/>
            <person name="Neiman D."/>
            <person name="Pearson M."/>
            <person name="Priest M."/>
            <person name="Roberts A."/>
            <person name="Saif S."/>
            <person name="Shea T."/>
            <person name="Sisk P."/>
            <person name="Sykes S."/>
            <person name="Wortman J."/>
            <person name="Nusbaum C."/>
            <person name="Birren B."/>
        </authorList>
    </citation>
    <scope>NUCLEOTIDE SEQUENCE [LARGE SCALE GENOMIC DNA]</scope>
    <source>
        <strain evidence="2 3">YIT 11860</strain>
    </source>
</reference>
<feature type="signal peptide" evidence="1">
    <location>
        <begin position="1"/>
        <end position="25"/>
    </location>
</feature>
<evidence type="ECO:0000313" key="3">
    <source>
        <dbReference type="Proteomes" id="UP000006044"/>
    </source>
</evidence>
<dbReference type="Pfam" id="PF10677">
    <property type="entry name" value="DUF2490"/>
    <property type="match status" value="1"/>
</dbReference>
<dbReference type="EMBL" id="ADLE01000008">
    <property type="protein sequence ID" value="EJZ64656.1"/>
    <property type="molecule type" value="Genomic_DNA"/>
</dbReference>
<proteinExistence type="predicted"/>
<dbReference type="RefSeq" id="WP_008861624.1">
    <property type="nucleotide sequence ID" value="NZ_JH815204.1"/>
</dbReference>
<protein>
    <recommendedName>
        <fullName evidence="4">Outer membrane protein beta-barrel domain-containing protein</fullName>
    </recommendedName>
</protein>
<evidence type="ECO:0000313" key="2">
    <source>
        <dbReference type="EMBL" id="EJZ64656.1"/>
    </source>
</evidence>
<dbReference type="Proteomes" id="UP000006044">
    <property type="component" value="Unassembled WGS sequence"/>
</dbReference>